<feature type="modified residue" description="N6-(pyridoxal phosphate)lysine" evidence="7">
    <location>
        <position position="207"/>
    </location>
</feature>
<evidence type="ECO:0000256" key="2">
    <source>
        <dbReference type="ARBA" id="ARBA00022898"/>
    </source>
</evidence>
<dbReference type="OrthoDB" id="9780685at2"/>
<dbReference type="GO" id="GO:0016740">
    <property type="term" value="F:transferase activity"/>
    <property type="evidence" value="ECO:0007669"/>
    <property type="project" value="UniProtKB-KW"/>
</dbReference>
<evidence type="ECO:0000256" key="1">
    <source>
        <dbReference type="ARBA" id="ARBA00001933"/>
    </source>
</evidence>
<dbReference type="InterPro" id="IPR000277">
    <property type="entry name" value="Cys/Met-Metab_PyrdxlP-dep_enz"/>
</dbReference>
<evidence type="ECO:0000256" key="7">
    <source>
        <dbReference type="PIRSR" id="PIRSR001434-2"/>
    </source>
</evidence>
<keyword evidence="2 7" id="KW-0663">Pyridoxal phosphate</keyword>
<evidence type="ECO:0000256" key="6">
    <source>
        <dbReference type="ARBA" id="ARBA00052699"/>
    </source>
</evidence>
<proteinExistence type="inferred from homology"/>
<dbReference type="Proteomes" id="UP000261080">
    <property type="component" value="Unassembled WGS sequence"/>
</dbReference>
<evidence type="ECO:0000313" key="10">
    <source>
        <dbReference type="Proteomes" id="UP000261080"/>
    </source>
</evidence>
<dbReference type="InterPro" id="IPR015421">
    <property type="entry name" value="PyrdxlP-dep_Trfase_major"/>
</dbReference>
<dbReference type="GO" id="GO:0005737">
    <property type="term" value="C:cytoplasm"/>
    <property type="evidence" value="ECO:0007669"/>
    <property type="project" value="TreeGrafter"/>
</dbReference>
<reference evidence="9 10" key="1">
    <citation type="submission" date="2018-08" db="EMBL/GenBank/DDBJ databases">
        <title>A genome reference for cultivated species of the human gut microbiota.</title>
        <authorList>
            <person name="Zou Y."/>
            <person name="Xue W."/>
            <person name="Luo G."/>
        </authorList>
    </citation>
    <scope>NUCLEOTIDE SEQUENCE [LARGE SCALE GENOMIC DNA]</scope>
    <source>
        <strain evidence="9 10">AF37-2AT</strain>
    </source>
</reference>
<dbReference type="AlphaFoldDB" id="A0A3E3K2Z3"/>
<dbReference type="FunFam" id="3.40.640.10:FF:000046">
    <property type="entry name" value="Cystathionine gamma-lyase"/>
    <property type="match status" value="1"/>
</dbReference>
<organism evidence="9 10">
    <name type="scientific">Sellimonas intestinalis</name>
    <dbReference type="NCBI Taxonomy" id="1653434"/>
    <lineage>
        <taxon>Bacteria</taxon>
        <taxon>Bacillati</taxon>
        <taxon>Bacillota</taxon>
        <taxon>Clostridia</taxon>
        <taxon>Lachnospirales</taxon>
        <taxon>Lachnospiraceae</taxon>
        <taxon>Sellimonas</taxon>
    </lineage>
</organism>
<comment type="caution">
    <text evidence="9">The sequence shown here is derived from an EMBL/GenBank/DDBJ whole genome shotgun (WGS) entry which is preliminary data.</text>
</comment>
<keyword evidence="10" id="KW-1185">Reference proteome</keyword>
<evidence type="ECO:0000256" key="8">
    <source>
        <dbReference type="RuleBase" id="RU362118"/>
    </source>
</evidence>
<dbReference type="RefSeq" id="WP_048620591.1">
    <property type="nucleotide sequence ID" value="NZ_BAABYU010000001.1"/>
</dbReference>
<keyword evidence="9" id="KW-0808">Transferase</keyword>
<dbReference type="GO" id="GO:0018826">
    <property type="term" value="F:methionine gamma-lyase activity"/>
    <property type="evidence" value="ECO:0007669"/>
    <property type="project" value="UniProtKB-EC"/>
</dbReference>
<evidence type="ECO:0000256" key="4">
    <source>
        <dbReference type="ARBA" id="ARBA00047199"/>
    </source>
</evidence>
<comment type="similarity">
    <text evidence="8">Belongs to the trans-sulfuration enzymes family.</text>
</comment>
<dbReference type="GO" id="GO:0019346">
    <property type="term" value="P:transsulfuration"/>
    <property type="evidence" value="ECO:0007669"/>
    <property type="project" value="InterPro"/>
</dbReference>
<dbReference type="Pfam" id="PF01053">
    <property type="entry name" value="Cys_Met_Meta_PP"/>
    <property type="match status" value="1"/>
</dbReference>
<dbReference type="SUPFAM" id="SSF53383">
    <property type="entry name" value="PLP-dependent transferases"/>
    <property type="match status" value="1"/>
</dbReference>
<evidence type="ECO:0000313" key="9">
    <source>
        <dbReference type="EMBL" id="RGE87930.1"/>
    </source>
</evidence>
<name>A0A3E3K2Z3_9FIRM</name>
<comment type="catalytic activity">
    <reaction evidence="6">
        <text>L-methionine + H2O = methanethiol + 2-oxobutanoate + NH4(+)</text>
        <dbReference type="Rhea" id="RHEA:23800"/>
        <dbReference type="ChEBI" id="CHEBI:15377"/>
        <dbReference type="ChEBI" id="CHEBI:16007"/>
        <dbReference type="ChEBI" id="CHEBI:16763"/>
        <dbReference type="ChEBI" id="CHEBI:28938"/>
        <dbReference type="ChEBI" id="CHEBI:57844"/>
        <dbReference type="EC" id="4.4.1.11"/>
    </reaction>
    <physiologicalReaction direction="left-to-right" evidence="6">
        <dbReference type="Rhea" id="RHEA:23801"/>
    </physiologicalReaction>
</comment>
<dbReference type="EMBL" id="QVLX01000003">
    <property type="protein sequence ID" value="RGE87930.1"/>
    <property type="molecule type" value="Genomic_DNA"/>
</dbReference>
<dbReference type="Gene3D" id="3.40.640.10">
    <property type="entry name" value="Type I PLP-dependent aspartate aminotransferase-like (Major domain)"/>
    <property type="match status" value="1"/>
</dbReference>
<protein>
    <recommendedName>
        <fullName evidence="3">homocysteine desulfhydrase</fullName>
        <ecNumber evidence="3">4.4.1.2</ecNumber>
    </recommendedName>
    <alternativeName>
        <fullName evidence="4">Homocysteine desulfhydrase</fullName>
    </alternativeName>
</protein>
<comment type="cofactor">
    <cofactor evidence="1 8">
        <name>pyridoxal 5'-phosphate</name>
        <dbReference type="ChEBI" id="CHEBI:597326"/>
    </cofactor>
</comment>
<dbReference type="InterPro" id="IPR015424">
    <property type="entry name" value="PyrdxlP-dep_Trfase"/>
</dbReference>
<comment type="catalytic activity">
    <reaction evidence="5">
        <text>L-homocysteine + H2O = 2-oxobutanoate + hydrogen sulfide + NH4(+) + H(+)</text>
        <dbReference type="Rhea" id="RHEA:14501"/>
        <dbReference type="ChEBI" id="CHEBI:15377"/>
        <dbReference type="ChEBI" id="CHEBI:15378"/>
        <dbReference type="ChEBI" id="CHEBI:16763"/>
        <dbReference type="ChEBI" id="CHEBI:28938"/>
        <dbReference type="ChEBI" id="CHEBI:29919"/>
        <dbReference type="ChEBI" id="CHEBI:58199"/>
        <dbReference type="EC" id="4.4.1.2"/>
    </reaction>
    <physiologicalReaction direction="left-to-right" evidence="5">
        <dbReference type="Rhea" id="RHEA:14502"/>
    </physiologicalReaction>
</comment>
<dbReference type="CDD" id="cd00614">
    <property type="entry name" value="CGS_like"/>
    <property type="match status" value="1"/>
</dbReference>
<dbReference type="PANTHER" id="PTHR11808">
    <property type="entry name" value="TRANS-SULFURATION ENZYME FAMILY MEMBER"/>
    <property type="match status" value="1"/>
</dbReference>
<accession>A0A3E3K2Z3</accession>
<evidence type="ECO:0000256" key="5">
    <source>
        <dbReference type="ARBA" id="ARBA00048780"/>
    </source>
</evidence>
<evidence type="ECO:0000256" key="3">
    <source>
        <dbReference type="ARBA" id="ARBA00047175"/>
    </source>
</evidence>
<gene>
    <name evidence="9" type="ORF">DW016_07430</name>
</gene>
<dbReference type="PIRSF" id="PIRSF001434">
    <property type="entry name" value="CGS"/>
    <property type="match status" value="1"/>
</dbReference>
<dbReference type="Gene3D" id="3.90.1150.10">
    <property type="entry name" value="Aspartate Aminotransferase, domain 1"/>
    <property type="match status" value="1"/>
</dbReference>
<dbReference type="InterPro" id="IPR015422">
    <property type="entry name" value="PyrdxlP-dep_Trfase_small"/>
</dbReference>
<dbReference type="PANTHER" id="PTHR11808:SF80">
    <property type="entry name" value="CYSTATHIONINE GAMMA-LYASE"/>
    <property type="match status" value="1"/>
</dbReference>
<dbReference type="GO" id="GO:0047982">
    <property type="term" value="F:homocysteine desulfhydrase activity"/>
    <property type="evidence" value="ECO:0007669"/>
    <property type="project" value="UniProtKB-EC"/>
</dbReference>
<dbReference type="GeneID" id="97191625"/>
<dbReference type="GO" id="GO:0030170">
    <property type="term" value="F:pyridoxal phosphate binding"/>
    <property type="evidence" value="ECO:0007669"/>
    <property type="project" value="InterPro"/>
</dbReference>
<dbReference type="EC" id="4.4.1.2" evidence="3"/>
<sequence length="390" mass="43583">MEKSTGMILAHAGEEYDQYYNAIVPPIFMNSLNIFPTVDAYYDSDKRDRHTYCYGRVQNPTVRILEEKINELEKGAETYVFSSGMAAATAAVLSACKSGGHVVCVRTAYGPLKDFLQNYCREHMNIRTTLIDGDDPMEMEEALTEETQLLVLESPSSVVFHVQDIERAAEAAHKKGALVYIDNTFCTPIYQNPIEMGADFVMHTASKYLGGHSDLIGGSLTVKDPALGKKVRIMREQLGSIIGPMEGWLMMRGLRTLEVRVKEHAKTALAIAQYLEGHTKVRKVYYTGLASHPQRELIIKQQSGHTGLLSFELESTTEQAKTFCQALKIFKIGVSWGGYESLVTMPYARETEENARKMGAGQNVIRIHCGLEGTKALMDDLEQAFQKVFR</sequence>